<sequence>MKKKSREKLQIVLAVFLVLIFLMTLIPLFA</sequence>
<dbReference type="Proteomes" id="UP000191448">
    <property type="component" value="Unassembled WGS sequence"/>
</dbReference>
<gene>
    <name evidence="2" type="ORF">CLTHE_00430</name>
</gene>
<accession>A0A1V4T156</accession>
<keyword evidence="1" id="KW-0472">Membrane</keyword>
<name>A0A1V4T156_9CLOT</name>
<evidence type="ECO:0000313" key="2">
    <source>
        <dbReference type="EMBL" id="OPX51255.1"/>
    </source>
</evidence>
<organism evidence="2 3">
    <name type="scientific">Clostridium thermobutyricum DSM 4928</name>
    <dbReference type="NCBI Taxonomy" id="1121339"/>
    <lineage>
        <taxon>Bacteria</taxon>
        <taxon>Bacillati</taxon>
        <taxon>Bacillota</taxon>
        <taxon>Clostridia</taxon>
        <taxon>Eubacteriales</taxon>
        <taxon>Clostridiaceae</taxon>
        <taxon>Clostridium</taxon>
    </lineage>
</organism>
<reference evidence="2 3" key="1">
    <citation type="submission" date="2016-02" db="EMBL/GenBank/DDBJ databases">
        <title>Genome sequence of Clostridium thermobutyricum DSM 4928.</title>
        <authorList>
            <person name="Poehlein A."/>
            <person name="Daniel R."/>
        </authorList>
    </citation>
    <scope>NUCLEOTIDE SEQUENCE [LARGE SCALE GENOMIC DNA]</scope>
    <source>
        <strain evidence="2 3">DSM 4928</strain>
    </source>
</reference>
<proteinExistence type="predicted"/>
<comment type="caution">
    <text evidence="2">The sequence shown here is derived from an EMBL/GenBank/DDBJ whole genome shotgun (WGS) entry which is preliminary data.</text>
</comment>
<keyword evidence="1" id="KW-1133">Transmembrane helix</keyword>
<protein>
    <recommendedName>
        <fullName evidence="4">DUF4044 domain-containing protein</fullName>
    </recommendedName>
</protein>
<evidence type="ECO:0000313" key="3">
    <source>
        <dbReference type="Proteomes" id="UP000191448"/>
    </source>
</evidence>
<dbReference type="EMBL" id="LTAY01000006">
    <property type="protein sequence ID" value="OPX51255.1"/>
    <property type="molecule type" value="Genomic_DNA"/>
</dbReference>
<dbReference type="AlphaFoldDB" id="A0A1V4T156"/>
<evidence type="ECO:0000256" key="1">
    <source>
        <dbReference type="SAM" id="Phobius"/>
    </source>
</evidence>
<evidence type="ECO:0008006" key="4">
    <source>
        <dbReference type="Google" id="ProtNLM"/>
    </source>
</evidence>
<feature type="transmembrane region" description="Helical" evidence="1">
    <location>
        <begin position="12"/>
        <end position="29"/>
    </location>
</feature>
<keyword evidence="1" id="KW-0812">Transmembrane</keyword>